<feature type="compositionally biased region" description="Gly residues" evidence="2">
    <location>
        <begin position="440"/>
        <end position="460"/>
    </location>
</feature>
<evidence type="ECO:0000313" key="4">
    <source>
        <dbReference type="Proteomes" id="UP001165080"/>
    </source>
</evidence>
<keyword evidence="4" id="KW-1185">Reference proteome</keyword>
<evidence type="ECO:0000256" key="1">
    <source>
        <dbReference type="SAM" id="Coils"/>
    </source>
</evidence>
<keyword evidence="1" id="KW-0175">Coiled coil</keyword>
<name>A0A9W6BJB1_9CHLO</name>
<feature type="compositionally biased region" description="Polar residues" evidence="2">
    <location>
        <begin position="524"/>
        <end position="535"/>
    </location>
</feature>
<feature type="region of interest" description="Disordered" evidence="2">
    <location>
        <begin position="431"/>
        <end position="462"/>
    </location>
</feature>
<dbReference type="Proteomes" id="UP001165080">
    <property type="component" value="Unassembled WGS sequence"/>
</dbReference>
<dbReference type="AlphaFoldDB" id="A0A9W6BJB1"/>
<feature type="compositionally biased region" description="Polar residues" evidence="2">
    <location>
        <begin position="1"/>
        <end position="10"/>
    </location>
</feature>
<comment type="caution">
    <text evidence="3">The sequence shown here is derived from an EMBL/GenBank/DDBJ whole genome shotgun (WGS) entry which is preliminary data.</text>
</comment>
<evidence type="ECO:0000256" key="2">
    <source>
        <dbReference type="SAM" id="MobiDB-lite"/>
    </source>
</evidence>
<reference evidence="3 4" key="1">
    <citation type="journal article" date="2023" name="Commun. Biol.">
        <title>Reorganization of the ancestral sex-determining regions during the evolution of trioecy in Pleodorina starrii.</title>
        <authorList>
            <person name="Takahashi K."/>
            <person name="Suzuki S."/>
            <person name="Kawai-Toyooka H."/>
            <person name="Yamamoto K."/>
            <person name="Hamaji T."/>
            <person name="Ootsuki R."/>
            <person name="Yamaguchi H."/>
            <person name="Kawachi M."/>
            <person name="Higashiyama T."/>
            <person name="Nozaki H."/>
        </authorList>
    </citation>
    <scope>NUCLEOTIDE SEQUENCE [LARGE SCALE GENOMIC DNA]</scope>
    <source>
        <strain evidence="3 4">NIES-4479</strain>
    </source>
</reference>
<dbReference type="EMBL" id="BRXU01000007">
    <property type="protein sequence ID" value="GLC52868.1"/>
    <property type="molecule type" value="Genomic_DNA"/>
</dbReference>
<sequence>MAASRPNTSRVGMPGPYSPHRTRTSGDISHYAPPNIKLVGPQADDLETLIRHYDTLLDIRDNQIMQLTSQLESEQRRASMLESELGLALAASSRAEAAHASELAKVEGDVARVLAERRGLLEKLQGIEVVEDAVREMVVQMKFRVGDDERPTPEQLQSEKEALRDENILTVLGSLKATLKTLWTFKVEAEEDMRCSRLGRQNAHTQQVLGLKAQIREMEAAVRQAQQQEQAARAMAEGEAAAREAVLEESRQVLAAMEAAQREVLAALRGATEEAAAARRALAAAQEEGRRRDGLVLKNQQLESARHFDRVAQDRELRLMQTAHTRQIAAMQSELGRISDLMLQNDQLRDRLRRALGTQEQLAGQVRTAAARQDLALRRQRSLPRGSQFDAASLHSSISFTRPASAAAALATFTTGPGANGGNAAAAGRGSLSGAATPMPGGGGGGGGGPGSTATGGGGRGRARLASAMAVMASRRAKAEEKAKAEADMLESQDPVYQTLVNVNKLHRGVRNQIREVKRELSEAQPSWSRLRQAQSGGGRG</sequence>
<dbReference type="OrthoDB" id="550833at2759"/>
<proteinExistence type="predicted"/>
<accession>A0A9W6BJB1</accession>
<feature type="coiled-coil region" evidence="1">
    <location>
        <begin position="208"/>
        <end position="288"/>
    </location>
</feature>
<organism evidence="3 4">
    <name type="scientific">Pleodorina starrii</name>
    <dbReference type="NCBI Taxonomy" id="330485"/>
    <lineage>
        <taxon>Eukaryota</taxon>
        <taxon>Viridiplantae</taxon>
        <taxon>Chlorophyta</taxon>
        <taxon>core chlorophytes</taxon>
        <taxon>Chlorophyceae</taxon>
        <taxon>CS clade</taxon>
        <taxon>Chlamydomonadales</taxon>
        <taxon>Volvocaceae</taxon>
        <taxon>Pleodorina</taxon>
    </lineage>
</organism>
<protein>
    <submittedName>
        <fullName evidence="3">Uncharacterized protein</fullName>
    </submittedName>
</protein>
<feature type="region of interest" description="Disordered" evidence="2">
    <location>
        <begin position="519"/>
        <end position="541"/>
    </location>
</feature>
<feature type="region of interest" description="Disordered" evidence="2">
    <location>
        <begin position="1"/>
        <end position="32"/>
    </location>
</feature>
<evidence type="ECO:0000313" key="3">
    <source>
        <dbReference type="EMBL" id="GLC52868.1"/>
    </source>
</evidence>
<gene>
    <name evidence="3" type="primary">PLEST002498</name>
    <name evidence="3" type="ORF">PLESTB_000682700</name>
</gene>